<sequence>MERIVMLLRQLVYIGLFLGLGCVSAQKQTELENGNGVGAPQVSRNPQQLVDAMINEFMRLPTTPPGLGLAVGKHDSIYYAKGYGFSDLSTAQAVDTTTQFRWGSGSRLATITALLQLMELGKLDFEGKLSEVLPSYPQKEHPISLRQLAVGLSGMDNHTLGELTDQTQFKSVDEALAVFEQLPLDRKPGESYRFSLHNFTVLAKVLEEVSGKSFPEVLQHYVFNPLHMTSTSIENIHALGPHMSQLFEFNPDIDSEGGFRKIGKLKGYSYSWAGAGLSASPIDLVKLGQAYHNGSIAERWLSAIFQIQTLNSGDTIRQSIGWDKNWDMANRRVFEQDGVAQGARNIISVFPDQQLTLAIMANATNLRAIEETAHTLAIPFLTRPAPIKQPKGRFKLNLFEDVRGSWVKREAVLILNGATGHLQIASGTANEENYSLMYLERGNQYALFHPDGILYTEITVDSEGLWGRVMYYRGPNLHKTSTEPPYLRFNGKSS</sequence>
<evidence type="ECO:0000256" key="2">
    <source>
        <dbReference type="ARBA" id="ARBA00023136"/>
    </source>
</evidence>
<dbReference type="InterPro" id="IPR012338">
    <property type="entry name" value="Beta-lactam/transpept-like"/>
</dbReference>
<organism evidence="4 5">
    <name type="scientific">Sediminicola luteus</name>
    <dbReference type="NCBI Taxonomy" id="319238"/>
    <lineage>
        <taxon>Bacteria</taxon>
        <taxon>Pseudomonadati</taxon>
        <taxon>Bacteroidota</taxon>
        <taxon>Flavobacteriia</taxon>
        <taxon>Flavobacteriales</taxon>
        <taxon>Flavobacteriaceae</taxon>
        <taxon>Sediminicola</taxon>
    </lineage>
</organism>
<dbReference type="PANTHER" id="PTHR46825:SF11">
    <property type="entry name" value="PENICILLIN-BINDING PROTEIN 4"/>
    <property type="match status" value="1"/>
</dbReference>
<feature type="domain" description="Beta-lactamase-related" evidence="3">
    <location>
        <begin position="65"/>
        <end position="366"/>
    </location>
</feature>
<evidence type="ECO:0000259" key="3">
    <source>
        <dbReference type="Pfam" id="PF00144"/>
    </source>
</evidence>
<dbReference type="AlphaFoldDB" id="A0A2A4GB12"/>
<dbReference type="RefSeq" id="WP_097440222.1">
    <property type="nucleotide sequence ID" value="NZ_KZ300476.1"/>
</dbReference>
<keyword evidence="2" id="KW-0472">Membrane</keyword>
<comment type="subcellular location">
    <subcellularLocation>
        <location evidence="1">Membrane</location>
    </subcellularLocation>
</comment>
<protein>
    <recommendedName>
        <fullName evidence="3">Beta-lactamase-related domain-containing protein</fullName>
    </recommendedName>
</protein>
<comment type="caution">
    <text evidence="4">The sequence shown here is derived from an EMBL/GenBank/DDBJ whole genome shotgun (WGS) entry which is preliminary data.</text>
</comment>
<dbReference type="PANTHER" id="PTHR46825">
    <property type="entry name" value="D-ALANYL-D-ALANINE-CARBOXYPEPTIDASE/ENDOPEPTIDASE AMPH"/>
    <property type="match status" value="1"/>
</dbReference>
<dbReference type="OrthoDB" id="9793489at2"/>
<gene>
    <name evidence="4" type="ORF">B7P33_07230</name>
</gene>
<proteinExistence type="predicted"/>
<evidence type="ECO:0000313" key="4">
    <source>
        <dbReference type="EMBL" id="PCE64942.1"/>
    </source>
</evidence>
<evidence type="ECO:0000256" key="1">
    <source>
        <dbReference type="ARBA" id="ARBA00004370"/>
    </source>
</evidence>
<dbReference type="EMBL" id="NBWU01000002">
    <property type="protein sequence ID" value="PCE64942.1"/>
    <property type="molecule type" value="Genomic_DNA"/>
</dbReference>
<accession>A0A2A4GB12</accession>
<name>A0A2A4GB12_9FLAO</name>
<dbReference type="PROSITE" id="PS51257">
    <property type="entry name" value="PROKAR_LIPOPROTEIN"/>
    <property type="match status" value="1"/>
</dbReference>
<dbReference type="Gene3D" id="3.40.710.10">
    <property type="entry name" value="DD-peptidase/beta-lactamase superfamily"/>
    <property type="match status" value="1"/>
</dbReference>
<reference evidence="4 5" key="1">
    <citation type="submission" date="2017-04" db="EMBL/GenBank/DDBJ databases">
        <title>A new member of the family Flavobacteriaceae isolated from ascidians.</title>
        <authorList>
            <person name="Chen L."/>
        </authorList>
    </citation>
    <scope>NUCLEOTIDE SEQUENCE [LARGE SCALE GENOMIC DNA]</scope>
    <source>
        <strain evidence="4 5">HQA918</strain>
    </source>
</reference>
<dbReference type="InterPro" id="IPR050491">
    <property type="entry name" value="AmpC-like"/>
</dbReference>
<dbReference type="Pfam" id="PF00144">
    <property type="entry name" value="Beta-lactamase"/>
    <property type="match status" value="1"/>
</dbReference>
<dbReference type="InterPro" id="IPR001466">
    <property type="entry name" value="Beta-lactam-related"/>
</dbReference>
<dbReference type="GO" id="GO:0016020">
    <property type="term" value="C:membrane"/>
    <property type="evidence" value="ECO:0007669"/>
    <property type="project" value="UniProtKB-SubCell"/>
</dbReference>
<evidence type="ECO:0000313" key="5">
    <source>
        <dbReference type="Proteomes" id="UP000219559"/>
    </source>
</evidence>
<dbReference type="SUPFAM" id="SSF56601">
    <property type="entry name" value="beta-lactamase/transpeptidase-like"/>
    <property type="match status" value="1"/>
</dbReference>
<keyword evidence="5" id="KW-1185">Reference proteome</keyword>
<dbReference type="Proteomes" id="UP000219559">
    <property type="component" value="Unassembled WGS sequence"/>
</dbReference>